<protein>
    <submittedName>
        <fullName evidence="2">Lipoprotein</fullName>
    </submittedName>
</protein>
<dbReference type="AlphaFoldDB" id="A0A0K0D7C0"/>
<evidence type="ECO:0000313" key="2">
    <source>
        <dbReference type="WBParaSite" id="ACAC_0000596501-mRNA-1"/>
    </source>
</evidence>
<name>A0A0K0D7C0_ANGCA</name>
<reference evidence="2" key="2">
    <citation type="submission" date="2017-02" db="UniProtKB">
        <authorList>
            <consortium name="WormBaseParasite"/>
        </authorList>
    </citation>
    <scope>IDENTIFICATION</scope>
</reference>
<dbReference type="Gene3D" id="3.40.33.10">
    <property type="entry name" value="CAP"/>
    <property type="match status" value="1"/>
</dbReference>
<proteinExistence type="predicted"/>
<evidence type="ECO:0000313" key="1">
    <source>
        <dbReference type="Proteomes" id="UP000035642"/>
    </source>
</evidence>
<accession>A0A0K0D7C0</accession>
<dbReference type="Proteomes" id="UP000035642">
    <property type="component" value="Unassembled WGS sequence"/>
</dbReference>
<reference evidence="1" key="1">
    <citation type="submission" date="2012-09" db="EMBL/GenBank/DDBJ databases">
        <authorList>
            <person name="Martin A.A."/>
        </authorList>
    </citation>
    <scope>NUCLEOTIDE SEQUENCE</scope>
</reference>
<organism evidence="1 2">
    <name type="scientific">Angiostrongylus cantonensis</name>
    <name type="common">Rat lungworm</name>
    <dbReference type="NCBI Taxonomy" id="6313"/>
    <lineage>
        <taxon>Eukaryota</taxon>
        <taxon>Metazoa</taxon>
        <taxon>Ecdysozoa</taxon>
        <taxon>Nematoda</taxon>
        <taxon>Chromadorea</taxon>
        <taxon>Rhabditida</taxon>
        <taxon>Rhabditina</taxon>
        <taxon>Rhabditomorpha</taxon>
        <taxon>Strongyloidea</taxon>
        <taxon>Metastrongylidae</taxon>
        <taxon>Angiostrongylus</taxon>
    </lineage>
</organism>
<sequence>MIRSQTVAVGCSGAMCGPVSTAANVNVGEQVYMPGTPCRDDSQCTRFSPAYCDNGLSLVARGLAKNGEYPSENAPPASRMDLMVEF</sequence>
<dbReference type="InterPro" id="IPR035940">
    <property type="entry name" value="CAP_sf"/>
</dbReference>
<keyword evidence="1" id="KW-1185">Reference proteome</keyword>
<dbReference type="WBParaSite" id="ACAC_0000596501-mRNA-1">
    <property type="protein sequence ID" value="ACAC_0000596501-mRNA-1"/>
    <property type="gene ID" value="ACAC_0000596501"/>
</dbReference>